<evidence type="ECO:0000259" key="5">
    <source>
        <dbReference type="PROSITE" id="PS51379"/>
    </source>
</evidence>
<evidence type="ECO:0000256" key="3">
    <source>
        <dbReference type="ARBA" id="ARBA00023004"/>
    </source>
</evidence>
<protein>
    <submittedName>
        <fullName evidence="6">NAD-dependent dihydropyrimidine dehydrogenase, PreA subunit</fullName>
    </submittedName>
</protein>
<dbReference type="Gene3D" id="3.30.70.20">
    <property type="match status" value="1"/>
</dbReference>
<evidence type="ECO:0000256" key="2">
    <source>
        <dbReference type="ARBA" id="ARBA00022723"/>
    </source>
</evidence>
<dbReference type="PANTHER" id="PTHR43687">
    <property type="entry name" value="ADENYLYLSULFATE REDUCTASE, BETA SUBUNIT"/>
    <property type="match status" value="1"/>
</dbReference>
<name>A0A1G5IJ17_9FIRM</name>
<evidence type="ECO:0000313" key="6">
    <source>
        <dbReference type="EMBL" id="SCY76062.1"/>
    </source>
</evidence>
<dbReference type="InterPro" id="IPR017900">
    <property type="entry name" value="4Fe4S_Fe_S_CS"/>
</dbReference>
<dbReference type="EMBL" id="FMUS01000015">
    <property type="protein sequence ID" value="SCY76062.1"/>
    <property type="molecule type" value="Genomic_DNA"/>
</dbReference>
<sequence length="130" mass="15560">MRIEHLKSVLKYNMPDDLRNRIRDVLKNHHSNKDEIDSCLKETRERKSYTIPRKNIPWFPQINKGRCNNCLICYEFCPKQVYGINERDSEVYVKNPYSCVIACTGCVKKCLQDAINFPPKKDFEKYIYYK</sequence>
<proteinExistence type="predicted"/>
<keyword evidence="3" id="KW-0408">Iron</keyword>
<dbReference type="RefSeq" id="WP_207647914.1">
    <property type="nucleotide sequence ID" value="NZ_FMUS01000015.1"/>
</dbReference>
<organism evidence="6 7">
    <name type="scientific">Alkaliphilus peptidifermentans DSM 18978</name>
    <dbReference type="NCBI Taxonomy" id="1120976"/>
    <lineage>
        <taxon>Bacteria</taxon>
        <taxon>Bacillati</taxon>
        <taxon>Bacillota</taxon>
        <taxon>Clostridia</taxon>
        <taxon>Peptostreptococcales</taxon>
        <taxon>Natronincolaceae</taxon>
        <taxon>Alkaliphilus</taxon>
    </lineage>
</organism>
<gene>
    <name evidence="6" type="ORF">SAMN03080606_02407</name>
</gene>
<dbReference type="PANTHER" id="PTHR43687:SF2">
    <property type="entry name" value="FERREDOXIN 3"/>
    <property type="match status" value="1"/>
</dbReference>
<feature type="domain" description="4Fe-4S ferredoxin-type" evidence="5">
    <location>
        <begin position="58"/>
        <end position="87"/>
    </location>
</feature>
<keyword evidence="1" id="KW-0004">4Fe-4S</keyword>
<dbReference type="Proteomes" id="UP000198636">
    <property type="component" value="Unassembled WGS sequence"/>
</dbReference>
<evidence type="ECO:0000256" key="4">
    <source>
        <dbReference type="ARBA" id="ARBA00023014"/>
    </source>
</evidence>
<dbReference type="GO" id="GO:0046872">
    <property type="term" value="F:metal ion binding"/>
    <property type="evidence" value="ECO:0007669"/>
    <property type="project" value="UniProtKB-KW"/>
</dbReference>
<keyword evidence="7" id="KW-1185">Reference proteome</keyword>
<dbReference type="SUPFAM" id="SSF54862">
    <property type="entry name" value="4Fe-4S ferredoxins"/>
    <property type="match status" value="1"/>
</dbReference>
<dbReference type="InterPro" id="IPR050572">
    <property type="entry name" value="Fe-S_Ferredoxin"/>
</dbReference>
<dbReference type="PROSITE" id="PS51379">
    <property type="entry name" value="4FE4S_FER_2"/>
    <property type="match status" value="2"/>
</dbReference>
<evidence type="ECO:0000256" key="1">
    <source>
        <dbReference type="ARBA" id="ARBA00022485"/>
    </source>
</evidence>
<accession>A0A1G5IJ17</accession>
<evidence type="ECO:0000313" key="7">
    <source>
        <dbReference type="Proteomes" id="UP000198636"/>
    </source>
</evidence>
<dbReference type="AlphaFoldDB" id="A0A1G5IJ17"/>
<dbReference type="InterPro" id="IPR017896">
    <property type="entry name" value="4Fe4S_Fe-S-bd"/>
</dbReference>
<dbReference type="GO" id="GO:0051539">
    <property type="term" value="F:4 iron, 4 sulfur cluster binding"/>
    <property type="evidence" value="ECO:0007669"/>
    <property type="project" value="UniProtKB-KW"/>
</dbReference>
<dbReference type="STRING" id="1120976.SAMN03080606_02407"/>
<keyword evidence="2" id="KW-0479">Metal-binding</keyword>
<reference evidence="6 7" key="1">
    <citation type="submission" date="2016-10" db="EMBL/GenBank/DDBJ databases">
        <authorList>
            <person name="de Groot N.N."/>
        </authorList>
    </citation>
    <scope>NUCLEOTIDE SEQUENCE [LARGE SCALE GENOMIC DNA]</scope>
    <source>
        <strain evidence="6 7">DSM 18978</strain>
    </source>
</reference>
<keyword evidence="4" id="KW-0411">Iron-sulfur</keyword>
<dbReference type="PROSITE" id="PS00198">
    <property type="entry name" value="4FE4S_FER_1"/>
    <property type="match status" value="1"/>
</dbReference>
<feature type="domain" description="4Fe-4S ferredoxin-type" evidence="5">
    <location>
        <begin position="89"/>
        <end position="120"/>
    </location>
</feature>